<dbReference type="AlphaFoldDB" id="A0A1N7IHZ6"/>
<reference evidence="2 5" key="2">
    <citation type="submission" date="2018-11" db="EMBL/GenBank/DDBJ databases">
        <title>Proposal to divide the Flavobacteriaceae and reorganize its genera based on Amino Acid Identity values calculated from whole genome sequences.</title>
        <authorList>
            <person name="Nicholson A.C."/>
            <person name="Gulvik C.A."/>
            <person name="Whitney A.M."/>
            <person name="Humrighouse B.W."/>
            <person name="Bell M."/>
            <person name="Holmes B."/>
            <person name="Steigerwalt A.G."/>
            <person name="Villarma A."/>
            <person name="Sheth M."/>
            <person name="Batra D."/>
            <person name="Pryor J."/>
            <person name="Bernardet J.-F."/>
            <person name="Hugo C."/>
            <person name="Kampfer P."/>
            <person name="Newman J."/>
            <person name="McQuiston J.R."/>
        </authorList>
    </citation>
    <scope>NUCLEOTIDE SEQUENCE [LARGE SCALE GENOMIC DNA]</scope>
    <source>
        <strain evidence="2 5">DSM 16927</strain>
    </source>
</reference>
<reference evidence="3 4" key="1">
    <citation type="submission" date="2017-01" db="EMBL/GenBank/DDBJ databases">
        <authorList>
            <person name="Mah S.A."/>
            <person name="Swanson W.J."/>
            <person name="Moy G.W."/>
            <person name="Vacquier V.D."/>
        </authorList>
    </citation>
    <scope>NUCLEOTIDE SEQUENCE [LARGE SCALE GENOMIC DNA]</scope>
    <source>
        <strain evidence="3 4">DSM 16927</strain>
    </source>
</reference>
<sequence length="82" mass="9335">MKYRENTDVFSVVLVISLQREQRGKNTKRNKMIAGETQTNHGNQKIVSPKSGTKSSAKKTKTEISNSFLQRIISLLKKEELI</sequence>
<evidence type="ECO:0000256" key="1">
    <source>
        <dbReference type="SAM" id="MobiDB-lite"/>
    </source>
</evidence>
<name>A0A1N7IHZ6_9FLAO</name>
<evidence type="ECO:0000313" key="5">
    <source>
        <dbReference type="Proteomes" id="UP000279541"/>
    </source>
</evidence>
<dbReference type="OrthoDB" id="1275062at2"/>
<gene>
    <name evidence="2" type="ORF">EG359_12425</name>
    <name evidence="3" type="ORF">SAMN05421768_105416</name>
</gene>
<dbReference type="RefSeq" id="WP_076355090.1">
    <property type="nucleotide sequence ID" value="NZ_CP033926.1"/>
</dbReference>
<dbReference type="EMBL" id="FTNZ01000005">
    <property type="protein sequence ID" value="SIS36636.1"/>
    <property type="molecule type" value="Genomic_DNA"/>
</dbReference>
<organism evidence="3 4">
    <name type="scientific">Chryseobacterium joostei</name>
    <dbReference type="NCBI Taxonomy" id="112234"/>
    <lineage>
        <taxon>Bacteria</taxon>
        <taxon>Pseudomonadati</taxon>
        <taxon>Bacteroidota</taxon>
        <taxon>Flavobacteriia</taxon>
        <taxon>Flavobacteriales</taxon>
        <taxon>Weeksellaceae</taxon>
        <taxon>Chryseobacterium group</taxon>
        <taxon>Chryseobacterium</taxon>
    </lineage>
</organism>
<feature type="compositionally biased region" description="Polar residues" evidence="1">
    <location>
        <begin position="36"/>
        <end position="46"/>
    </location>
</feature>
<feature type="region of interest" description="Disordered" evidence="1">
    <location>
        <begin position="24"/>
        <end position="60"/>
    </location>
</feature>
<dbReference type="EMBL" id="CP033926">
    <property type="protein sequence ID" value="AZB00377.1"/>
    <property type="molecule type" value="Genomic_DNA"/>
</dbReference>
<dbReference type="KEGG" id="cjt:EG359_12425"/>
<accession>A0A1N7IHZ6</accession>
<protein>
    <submittedName>
        <fullName evidence="3">Uncharacterized protein</fullName>
    </submittedName>
</protein>
<dbReference type="Proteomes" id="UP000279541">
    <property type="component" value="Chromosome"/>
</dbReference>
<evidence type="ECO:0000313" key="3">
    <source>
        <dbReference type="EMBL" id="SIS36636.1"/>
    </source>
</evidence>
<keyword evidence="5" id="KW-1185">Reference proteome</keyword>
<evidence type="ECO:0000313" key="4">
    <source>
        <dbReference type="Proteomes" id="UP000186106"/>
    </source>
</evidence>
<evidence type="ECO:0000313" key="2">
    <source>
        <dbReference type="EMBL" id="AZB00377.1"/>
    </source>
</evidence>
<proteinExistence type="predicted"/>
<dbReference type="Proteomes" id="UP000186106">
    <property type="component" value="Unassembled WGS sequence"/>
</dbReference>